<keyword evidence="2" id="KW-0863">Zinc-finger</keyword>
<feature type="domain" description="PHD-type" evidence="4">
    <location>
        <begin position="7"/>
        <end position="124"/>
    </location>
</feature>
<evidence type="ECO:0000313" key="6">
    <source>
        <dbReference type="Proteomes" id="UP000092460"/>
    </source>
</evidence>
<dbReference type="InterPro" id="IPR051188">
    <property type="entry name" value="PHD-type_Zinc_Finger"/>
</dbReference>
<protein>
    <recommendedName>
        <fullName evidence="4">PHD-type domain-containing protein</fullName>
    </recommendedName>
</protein>
<dbReference type="PROSITE" id="PS51805">
    <property type="entry name" value="EPHD"/>
    <property type="match status" value="1"/>
</dbReference>
<name>A0A1B0BDR1_9MUSC</name>
<dbReference type="InterPro" id="IPR001965">
    <property type="entry name" value="Znf_PHD"/>
</dbReference>
<dbReference type="EnsemblMetazoa" id="GPPI026804-RA">
    <property type="protein sequence ID" value="GPPI026804-PA"/>
    <property type="gene ID" value="GPPI026804"/>
</dbReference>
<evidence type="ECO:0000256" key="2">
    <source>
        <dbReference type="ARBA" id="ARBA00022771"/>
    </source>
</evidence>
<dbReference type="VEuPathDB" id="VectorBase:GPPI026804"/>
<dbReference type="InterPro" id="IPR013083">
    <property type="entry name" value="Znf_RING/FYVE/PHD"/>
</dbReference>
<dbReference type="InterPro" id="IPR034732">
    <property type="entry name" value="EPHD"/>
</dbReference>
<dbReference type="Gene3D" id="3.30.40.10">
    <property type="entry name" value="Zinc/RING finger domain, C3HC4 (zinc finger)"/>
    <property type="match status" value="2"/>
</dbReference>
<dbReference type="InterPro" id="IPR011011">
    <property type="entry name" value="Znf_FYVE_PHD"/>
</dbReference>
<accession>A0A1B0BDR1</accession>
<dbReference type="STRING" id="67801.A0A1B0BDR1"/>
<reference evidence="5" key="2">
    <citation type="submission" date="2020-05" db="UniProtKB">
        <authorList>
            <consortium name="EnsemblMetazoa"/>
        </authorList>
    </citation>
    <scope>IDENTIFICATION</scope>
    <source>
        <strain evidence="5">IAEA</strain>
    </source>
</reference>
<dbReference type="Proteomes" id="UP000092460">
    <property type="component" value="Unassembled WGS sequence"/>
</dbReference>
<dbReference type="Pfam" id="PF26054">
    <property type="entry name" value="PHD_G2E3"/>
    <property type="match status" value="1"/>
</dbReference>
<dbReference type="Pfam" id="PF13771">
    <property type="entry name" value="zf-HC5HC2H"/>
    <property type="match status" value="1"/>
</dbReference>
<evidence type="ECO:0000256" key="1">
    <source>
        <dbReference type="ARBA" id="ARBA00022723"/>
    </source>
</evidence>
<dbReference type="PANTHER" id="PTHR12420:SF42">
    <property type="entry name" value="G2_M PHASE-SPECIFIC E3 UBIQUITIN-PROTEIN LIGASE"/>
    <property type="match status" value="1"/>
</dbReference>
<evidence type="ECO:0000256" key="3">
    <source>
        <dbReference type="ARBA" id="ARBA00022833"/>
    </source>
</evidence>
<sequence length="480" mass="54976">MAHWKKENQCSMCKQTSSIEGDDILIFGEWMTSKDLTIHYYCLLLSTNIPQNGNDASGILGFLFRDIRREIADATKRICKYCSKSSATIGCKICKEYFHITCGHLNECLFQFVGEFNSYCHACLPLNDYQQQLMNSKCSGDHAVCFICTKRMYNYHPKNWIYAECCKNGFVHNLCMQKYALSAGYYLKCIWCKDGEFRDAVKLQGIFVPDRDAKWELEPNAYKDLHCGYNRCDMKKCNCPRGREYVEYIEGRKWFLSLCKLCGSFGAHNPTCIPGFESSKEKVEDFKCDMCLAIERSLDLTSNTGETVNELFDTSLYINKTRIKPQSPFLLHENAEFSDESTSSMVTVILSQKTKRKNVPVVVTDSNGLVDNIEEPVQALTSGTDRLCGETYDESVEMRADEMQLDDGFLIFDMYEFTDSLDCSAKVKVKVKLNDARFAGKTLDEIKRSNNLINMEDIVERSDDLSIIQEFDEIIDNALK</sequence>
<keyword evidence="6" id="KW-1185">Reference proteome</keyword>
<dbReference type="InterPro" id="IPR059102">
    <property type="entry name" value="PHD_PHF7/G2E3-like"/>
</dbReference>
<dbReference type="AlphaFoldDB" id="A0A1B0BDR1"/>
<dbReference type="SMART" id="SM00249">
    <property type="entry name" value="PHD"/>
    <property type="match status" value="2"/>
</dbReference>
<reference evidence="6" key="1">
    <citation type="submission" date="2015-01" db="EMBL/GenBank/DDBJ databases">
        <authorList>
            <person name="Aksoy S."/>
            <person name="Warren W."/>
            <person name="Wilson R.K."/>
        </authorList>
    </citation>
    <scope>NUCLEOTIDE SEQUENCE [LARGE SCALE GENOMIC DNA]</scope>
    <source>
        <strain evidence="6">IAEA</strain>
    </source>
</reference>
<evidence type="ECO:0000259" key="4">
    <source>
        <dbReference type="PROSITE" id="PS51805"/>
    </source>
</evidence>
<dbReference type="EMBL" id="JXJN01012632">
    <property type="status" value="NOT_ANNOTATED_CDS"/>
    <property type="molecule type" value="Genomic_DNA"/>
</dbReference>
<keyword evidence="1" id="KW-0479">Metal-binding</keyword>
<dbReference type="GO" id="GO:0008270">
    <property type="term" value="F:zinc ion binding"/>
    <property type="evidence" value="ECO:0007669"/>
    <property type="project" value="UniProtKB-KW"/>
</dbReference>
<organism evidence="5 6">
    <name type="scientific">Glossina palpalis gambiensis</name>
    <dbReference type="NCBI Taxonomy" id="67801"/>
    <lineage>
        <taxon>Eukaryota</taxon>
        <taxon>Metazoa</taxon>
        <taxon>Ecdysozoa</taxon>
        <taxon>Arthropoda</taxon>
        <taxon>Hexapoda</taxon>
        <taxon>Insecta</taxon>
        <taxon>Pterygota</taxon>
        <taxon>Neoptera</taxon>
        <taxon>Endopterygota</taxon>
        <taxon>Diptera</taxon>
        <taxon>Brachycera</taxon>
        <taxon>Muscomorpha</taxon>
        <taxon>Hippoboscoidea</taxon>
        <taxon>Glossinidae</taxon>
        <taxon>Glossina</taxon>
    </lineage>
</organism>
<keyword evidence="3" id="KW-0862">Zinc</keyword>
<dbReference type="GO" id="GO:0005634">
    <property type="term" value="C:nucleus"/>
    <property type="evidence" value="ECO:0007669"/>
    <property type="project" value="TreeGrafter"/>
</dbReference>
<dbReference type="SUPFAM" id="SSF57903">
    <property type="entry name" value="FYVE/PHD zinc finger"/>
    <property type="match status" value="1"/>
</dbReference>
<dbReference type="PANTHER" id="PTHR12420">
    <property type="entry name" value="PHD FINGER PROTEIN"/>
    <property type="match status" value="1"/>
</dbReference>
<proteinExistence type="predicted"/>
<evidence type="ECO:0000313" key="5">
    <source>
        <dbReference type="EnsemblMetazoa" id="GPPI026804-PA"/>
    </source>
</evidence>